<proteinExistence type="predicted"/>
<accession>A0A3P7CHN7</accession>
<gene>
    <name evidence="1" type="ORF">SSLN_LOCUS11234</name>
</gene>
<evidence type="ECO:0000313" key="2">
    <source>
        <dbReference type="Proteomes" id="UP000275846"/>
    </source>
</evidence>
<keyword evidence="2" id="KW-1185">Reference proteome</keyword>
<name>A0A3P7CHN7_SCHSO</name>
<organism evidence="1 2">
    <name type="scientific">Schistocephalus solidus</name>
    <name type="common">Tapeworm</name>
    <dbReference type="NCBI Taxonomy" id="70667"/>
    <lineage>
        <taxon>Eukaryota</taxon>
        <taxon>Metazoa</taxon>
        <taxon>Spiralia</taxon>
        <taxon>Lophotrochozoa</taxon>
        <taxon>Platyhelminthes</taxon>
        <taxon>Cestoda</taxon>
        <taxon>Eucestoda</taxon>
        <taxon>Diphyllobothriidea</taxon>
        <taxon>Diphyllobothriidae</taxon>
        <taxon>Schistocephalus</taxon>
    </lineage>
</organism>
<evidence type="ECO:0000313" key="1">
    <source>
        <dbReference type="EMBL" id="VDL97619.1"/>
    </source>
</evidence>
<dbReference type="AlphaFoldDB" id="A0A3P7CHN7"/>
<sequence length="81" mass="8360">MGADSVEAHFGSDGVTDSESCAGLHAQGNIAGSADLNRLFSQSTANSRLPTYLLVQNTGSVTLNGKVPHWAPALTCTCPEL</sequence>
<dbReference type="Proteomes" id="UP000275846">
    <property type="component" value="Unassembled WGS sequence"/>
</dbReference>
<dbReference type="EMBL" id="UYSU01036384">
    <property type="protein sequence ID" value="VDL97619.1"/>
    <property type="molecule type" value="Genomic_DNA"/>
</dbReference>
<protein>
    <submittedName>
        <fullName evidence="1">Uncharacterized protein</fullName>
    </submittedName>
</protein>
<reference evidence="1 2" key="1">
    <citation type="submission" date="2018-11" db="EMBL/GenBank/DDBJ databases">
        <authorList>
            <consortium name="Pathogen Informatics"/>
        </authorList>
    </citation>
    <scope>NUCLEOTIDE SEQUENCE [LARGE SCALE GENOMIC DNA]</scope>
    <source>
        <strain evidence="1 2">NST_G2</strain>
    </source>
</reference>